<proteinExistence type="inferred from homology"/>
<evidence type="ECO:0000256" key="3">
    <source>
        <dbReference type="ARBA" id="ARBA00022490"/>
    </source>
</evidence>
<name>A0A9P0GXX1_PHACE</name>
<evidence type="ECO:0000256" key="4">
    <source>
        <dbReference type="ARBA" id="ARBA00022553"/>
    </source>
</evidence>
<dbReference type="Proteomes" id="UP001153737">
    <property type="component" value="Chromosome 9"/>
</dbReference>
<evidence type="ECO:0000256" key="6">
    <source>
        <dbReference type="ARBA" id="ARBA00023069"/>
    </source>
</evidence>
<dbReference type="AlphaFoldDB" id="A0A9P0GXX1"/>
<dbReference type="PANTHER" id="PTHR21648:SF0">
    <property type="entry name" value="RADIAL SPOKE HEAD PROTEIN 3 HOMOLOG"/>
    <property type="match status" value="1"/>
</dbReference>
<keyword evidence="6" id="KW-0969">Cilium</keyword>
<keyword evidence="5" id="KW-0282">Flagellum</keyword>
<keyword evidence="8" id="KW-0966">Cell projection</keyword>
<keyword evidence="7" id="KW-0206">Cytoskeleton</keyword>
<keyword evidence="4" id="KW-0597">Phosphoprotein</keyword>
<evidence type="ECO:0000256" key="9">
    <source>
        <dbReference type="SAM" id="MobiDB-lite"/>
    </source>
</evidence>
<organism evidence="10 11">
    <name type="scientific">Phaedon cochleariae</name>
    <name type="common">Mustard beetle</name>
    <dbReference type="NCBI Taxonomy" id="80249"/>
    <lineage>
        <taxon>Eukaryota</taxon>
        <taxon>Metazoa</taxon>
        <taxon>Ecdysozoa</taxon>
        <taxon>Arthropoda</taxon>
        <taxon>Hexapoda</taxon>
        <taxon>Insecta</taxon>
        <taxon>Pterygota</taxon>
        <taxon>Neoptera</taxon>
        <taxon>Endopterygota</taxon>
        <taxon>Coleoptera</taxon>
        <taxon>Polyphaga</taxon>
        <taxon>Cucujiformia</taxon>
        <taxon>Chrysomeloidea</taxon>
        <taxon>Chrysomelidae</taxon>
        <taxon>Chrysomelinae</taxon>
        <taxon>Chrysomelini</taxon>
        <taxon>Phaedon</taxon>
    </lineage>
</organism>
<reference evidence="10" key="1">
    <citation type="submission" date="2022-01" db="EMBL/GenBank/DDBJ databases">
        <authorList>
            <person name="King R."/>
        </authorList>
    </citation>
    <scope>NUCLEOTIDE SEQUENCE</scope>
</reference>
<dbReference type="Pfam" id="PF06098">
    <property type="entry name" value="Radial_spoke_3"/>
    <property type="match status" value="1"/>
</dbReference>
<evidence type="ECO:0000313" key="10">
    <source>
        <dbReference type="EMBL" id="CAH1183077.1"/>
    </source>
</evidence>
<evidence type="ECO:0000256" key="8">
    <source>
        <dbReference type="ARBA" id="ARBA00023273"/>
    </source>
</evidence>
<reference evidence="10" key="2">
    <citation type="submission" date="2022-10" db="EMBL/GenBank/DDBJ databases">
        <authorList>
            <consortium name="ENA_rothamsted_submissions"/>
            <consortium name="culmorum"/>
            <person name="King R."/>
        </authorList>
    </citation>
    <scope>NUCLEOTIDE SEQUENCE</scope>
</reference>
<evidence type="ECO:0000313" key="11">
    <source>
        <dbReference type="Proteomes" id="UP001153737"/>
    </source>
</evidence>
<comment type="subcellular location">
    <subcellularLocation>
        <location evidence="1">Cytoplasm</location>
        <location evidence="1">Cytoskeleton</location>
        <location evidence="1">Flagellum axoneme</location>
    </subcellularLocation>
</comment>
<keyword evidence="3" id="KW-0963">Cytoplasm</keyword>
<dbReference type="OrthoDB" id="313308at2759"/>
<sequence length="434" mass="48944">MPPAPFNPSGDPEEDIAFKVLNQDNLPMAIIGEPILKPFDKSKPNVIVHPTRRINTNILDSSKSELVAKSNDCLNSHNINKNNNYNNDKSIRKSTSNSYNNIDVKMKIDDLNKFTTTLDLKLKRLQKEELTNRQNKKSPTENLAPKKPFVTTVKKGQFLEPPAEIVIKSEEQHSEQKKAKEGKKLYAFASRPRVLSRTPPKSVHQTRCDAAARAHAKLVGTVVGIRTEEKNTGFSPSNENVSDRRVGHQSYQQVNTEIGSRASEAKRRSLARKRAKNQQFKSSQIGVSPSQAIQGIETYSIDQVQKTFADLKLADIGTQTEKSETGPNELLKSDAETQIYPGDLYDFEKEVQPVIEVLVGRTIEQALIEVLEEEELAALKEQQRRFIDMMSNETAESMRMAKLNQVKKHEEIERQMVTATVAQHNYRPQLITSA</sequence>
<dbReference type="InterPro" id="IPR009290">
    <property type="entry name" value="Radial_spoke_3"/>
</dbReference>
<dbReference type="EMBL" id="OU896715">
    <property type="protein sequence ID" value="CAH1183077.1"/>
    <property type="molecule type" value="Genomic_DNA"/>
</dbReference>
<evidence type="ECO:0000256" key="7">
    <source>
        <dbReference type="ARBA" id="ARBA00023212"/>
    </source>
</evidence>
<accession>A0A9P0GXX1</accession>
<feature type="region of interest" description="Disordered" evidence="9">
    <location>
        <begin position="230"/>
        <end position="268"/>
    </location>
</feature>
<feature type="compositionally biased region" description="Polar residues" evidence="9">
    <location>
        <begin position="249"/>
        <end position="258"/>
    </location>
</feature>
<evidence type="ECO:0000256" key="2">
    <source>
        <dbReference type="ARBA" id="ARBA00006737"/>
    </source>
</evidence>
<dbReference type="GO" id="GO:0005929">
    <property type="term" value="C:cilium"/>
    <property type="evidence" value="ECO:0007669"/>
    <property type="project" value="TreeGrafter"/>
</dbReference>
<gene>
    <name evidence="10" type="ORF">PHAECO_LOCUS12715</name>
</gene>
<comment type="similarity">
    <text evidence="2">Belongs to the flagellar radial spoke RSP3 family.</text>
</comment>
<dbReference type="PANTHER" id="PTHR21648">
    <property type="entry name" value="FLAGELLAR RADIAL SPOKE PROTEIN 3"/>
    <property type="match status" value="1"/>
</dbReference>
<evidence type="ECO:0000256" key="5">
    <source>
        <dbReference type="ARBA" id="ARBA00022846"/>
    </source>
</evidence>
<protein>
    <submittedName>
        <fullName evidence="10">Uncharacterized protein</fullName>
    </submittedName>
</protein>
<keyword evidence="11" id="KW-1185">Reference proteome</keyword>
<evidence type="ECO:0000256" key="1">
    <source>
        <dbReference type="ARBA" id="ARBA00004611"/>
    </source>
</evidence>